<keyword evidence="2" id="KW-1185">Reference proteome</keyword>
<dbReference type="AlphaFoldDB" id="A0A6A6RLR3"/>
<organism evidence="1 2">
    <name type="scientific">Massarina eburnea CBS 473.64</name>
    <dbReference type="NCBI Taxonomy" id="1395130"/>
    <lineage>
        <taxon>Eukaryota</taxon>
        <taxon>Fungi</taxon>
        <taxon>Dikarya</taxon>
        <taxon>Ascomycota</taxon>
        <taxon>Pezizomycotina</taxon>
        <taxon>Dothideomycetes</taxon>
        <taxon>Pleosporomycetidae</taxon>
        <taxon>Pleosporales</taxon>
        <taxon>Massarineae</taxon>
        <taxon>Massarinaceae</taxon>
        <taxon>Massarina</taxon>
    </lineage>
</organism>
<dbReference type="Proteomes" id="UP000799753">
    <property type="component" value="Unassembled WGS sequence"/>
</dbReference>
<gene>
    <name evidence="1" type="ORF">P280DRAFT_157400</name>
</gene>
<dbReference type="EMBL" id="MU006800">
    <property type="protein sequence ID" value="KAF2636095.1"/>
    <property type="molecule type" value="Genomic_DNA"/>
</dbReference>
<name>A0A6A6RLR3_9PLEO</name>
<reference evidence="1" key="1">
    <citation type="journal article" date="2020" name="Stud. Mycol.">
        <title>101 Dothideomycetes genomes: a test case for predicting lifestyles and emergence of pathogens.</title>
        <authorList>
            <person name="Haridas S."/>
            <person name="Albert R."/>
            <person name="Binder M."/>
            <person name="Bloem J."/>
            <person name="Labutti K."/>
            <person name="Salamov A."/>
            <person name="Andreopoulos B."/>
            <person name="Baker S."/>
            <person name="Barry K."/>
            <person name="Bills G."/>
            <person name="Bluhm B."/>
            <person name="Cannon C."/>
            <person name="Castanera R."/>
            <person name="Culley D."/>
            <person name="Daum C."/>
            <person name="Ezra D."/>
            <person name="Gonzalez J."/>
            <person name="Henrissat B."/>
            <person name="Kuo A."/>
            <person name="Liang C."/>
            <person name="Lipzen A."/>
            <person name="Lutzoni F."/>
            <person name="Magnuson J."/>
            <person name="Mondo S."/>
            <person name="Nolan M."/>
            <person name="Ohm R."/>
            <person name="Pangilinan J."/>
            <person name="Park H.-J."/>
            <person name="Ramirez L."/>
            <person name="Alfaro M."/>
            <person name="Sun H."/>
            <person name="Tritt A."/>
            <person name="Yoshinaga Y."/>
            <person name="Zwiers L.-H."/>
            <person name="Turgeon B."/>
            <person name="Goodwin S."/>
            <person name="Spatafora J."/>
            <person name="Crous P."/>
            <person name="Grigoriev I."/>
        </authorList>
    </citation>
    <scope>NUCLEOTIDE SEQUENCE</scope>
    <source>
        <strain evidence="1">CBS 473.64</strain>
    </source>
</reference>
<proteinExistence type="predicted"/>
<evidence type="ECO:0000313" key="2">
    <source>
        <dbReference type="Proteomes" id="UP000799753"/>
    </source>
</evidence>
<sequence>MLLLRCAVSPDAVPTCLCGCWRCCRGCGCRSMASVRKGPRPFTSPLACEAGRCSRSPVSLDRTVESVCAQVELCRLQFFVLR</sequence>
<evidence type="ECO:0000313" key="1">
    <source>
        <dbReference type="EMBL" id="KAF2636095.1"/>
    </source>
</evidence>
<accession>A0A6A6RLR3</accession>
<protein>
    <submittedName>
        <fullName evidence="1">Uncharacterized protein</fullName>
    </submittedName>
</protein>